<accession>A0A1G8TNP8</accession>
<dbReference type="EMBL" id="FNEI01000010">
    <property type="protein sequence ID" value="SDJ43206.1"/>
    <property type="molecule type" value="Genomic_DNA"/>
</dbReference>
<dbReference type="Proteomes" id="UP000182130">
    <property type="component" value="Unassembled WGS sequence"/>
</dbReference>
<sequence>MSSPQDNNTTTRIVAGESSKPKAGRGLKVGIAVGLALLIGGG</sequence>
<reference evidence="3" key="1">
    <citation type="submission" date="2016-10" db="EMBL/GenBank/DDBJ databases">
        <authorList>
            <person name="Varghese N."/>
            <person name="Submissions S."/>
        </authorList>
    </citation>
    <scope>NUCLEOTIDE SEQUENCE [LARGE SCALE GENOMIC DNA]</scope>
    <source>
        <strain evidence="3">CGMCC 1.10783</strain>
    </source>
</reference>
<feature type="non-terminal residue" evidence="2">
    <location>
        <position position="42"/>
    </location>
</feature>
<gene>
    <name evidence="2" type="ORF">SAMN05216555_110164</name>
</gene>
<evidence type="ECO:0000313" key="2">
    <source>
        <dbReference type="EMBL" id="SDJ43206.1"/>
    </source>
</evidence>
<keyword evidence="3" id="KW-1185">Reference proteome</keyword>
<evidence type="ECO:0000313" key="3">
    <source>
        <dbReference type="Proteomes" id="UP000182130"/>
    </source>
</evidence>
<name>A0A1G8TNP8_9MICC</name>
<feature type="compositionally biased region" description="Polar residues" evidence="1">
    <location>
        <begin position="1"/>
        <end position="12"/>
    </location>
</feature>
<evidence type="ECO:0000256" key="1">
    <source>
        <dbReference type="SAM" id="MobiDB-lite"/>
    </source>
</evidence>
<feature type="region of interest" description="Disordered" evidence="1">
    <location>
        <begin position="1"/>
        <end position="24"/>
    </location>
</feature>
<protein>
    <submittedName>
        <fullName evidence="2">Uncharacterized protein</fullName>
    </submittedName>
</protein>
<dbReference type="AlphaFoldDB" id="A0A1G8TNP8"/>
<organism evidence="2 3">
    <name type="scientific">Arthrobacter cupressi</name>
    <dbReference type="NCBI Taxonomy" id="1045773"/>
    <lineage>
        <taxon>Bacteria</taxon>
        <taxon>Bacillati</taxon>
        <taxon>Actinomycetota</taxon>
        <taxon>Actinomycetes</taxon>
        <taxon>Micrococcales</taxon>
        <taxon>Micrococcaceae</taxon>
        <taxon>Arthrobacter</taxon>
    </lineage>
</organism>
<proteinExistence type="predicted"/>